<dbReference type="PANTHER" id="PTHR33608">
    <property type="entry name" value="BLL2464 PROTEIN"/>
    <property type="match status" value="1"/>
</dbReference>
<accession>A0ABN2W8Q3</accession>
<name>A0ABN2W8Q3_9MICO</name>
<dbReference type="Pfam" id="PF01882">
    <property type="entry name" value="DUF58"/>
    <property type="match status" value="1"/>
</dbReference>
<dbReference type="RefSeq" id="WP_291795328.1">
    <property type="nucleotide sequence ID" value="NZ_BAAAPZ010000001.1"/>
</dbReference>
<evidence type="ECO:0000313" key="2">
    <source>
        <dbReference type="EMBL" id="GAA2086692.1"/>
    </source>
</evidence>
<sequence>MALTWRFLALTVLAGVPVALRPHWTTIAVMIGVLLIAGLLDWLLSPSPLRVGLQRTPGPRIRLGGETHAVLTVRNEGKRTLRLTVRDAWAPSAGAAASGPESTRFSAQLRRDESHEHRTALTPTRRGLLRADRVTLRSRTLVGLVARQRSIEVPASITVLPPFHSRRHLQSKLRRMRELEGRTAVMLKGAGTEFDSLREYVRGDDVRAIDWRATARAQEIMVRTYRPERDRRVIIVLDSSRLSARRVGDGTAFDAAIESGLLLAGLAAGSGDRVDVLAADARVRAHAGPLGRQAPMDTLMHTLTPVFPELLEPDWEDIAASVLRLTSHRSLVVLVTALDTPTLTEDLLPVLPLLTRRHTVAIASVADPVLEEMREGRYSTTQAYRAAAAERELLESRSLIHALSGLGVHSVHESPENLPPALADLYIALKASGRM</sequence>
<keyword evidence="3" id="KW-1185">Reference proteome</keyword>
<dbReference type="InterPro" id="IPR002881">
    <property type="entry name" value="DUF58"/>
</dbReference>
<dbReference type="EMBL" id="BAAAPZ010000001">
    <property type="protein sequence ID" value="GAA2086692.1"/>
    <property type="molecule type" value="Genomic_DNA"/>
</dbReference>
<feature type="domain" description="DUF58" evidence="1">
    <location>
        <begin position="197"/>
        <end position="379"/>
    </location>
</feature>
<reference evidence="2 3" key="1">
    <citation type="journal article" date="2019" name="Int. J. Syst. Evol. Microbiol.">
        <title>The Global Catalogue of Microorganisms (GCM) 10K type strain sequencing project: providing services to taxonomists for standard genome sequencing and annotation.</title>
        <authorList>
            <consortium name="The Broad Institute Genomics Platform"/>
            <consortium name="The Broad Institute Genome Sequencing Center for Infectious Disease"/>
            <person name="Wu L."/>
            <person name="Ma J."/>
        </authorList>
    </citation>
    <scope>NUCLEOTIDE SEQUENCE [LARGE SCALE GENOMIC DNA]</scope>
    <source>
        <strain evidence="2 3">JCM 15900</strain>
    </source>
</reference>
<gene>
    <name evidence="2" type="ORF">GCM10009823_00520</name>
</gene>
<proteinExistence type="predicted"/>
<evidence type="ECO:0000313" key="3">
    <source>
        <dbReference type="Proteomes" id="UP001500984"/>
    </source>
</evidence>
<protein>
    <submittedName>
        <fullName evidence="2">DUF58 domain-containing protein</fullName>
    </submittedName>
</protein>
<organism evidence="2 3">
    <name type="scientific">Brevibacterium salitolerans</name>
    <dbReference type="NCBI Taxonomy" id="1403566"/>
    <lineage>
        <taxon>Bacteria</taxon>
        <taxon>Bacillati</taxon>
        <taxon>Actinomycetota</taxon>
        <taxon>Actinomycetes</taxon>
        <taxon>Micrococcales</taxon>
        <taxon>Brevibacteriaceae</taxon>
        <taxon>Brevibacterium</taxon>
    </lineage>
</organism>
<dbReference type="PANTHER" id="PTHR33608:SF3">
    <property type="entry name" value="SLR2013 PROTEIN"/>
    <property type="match status" value="1"/>
</dbReference>
<comment type="caution">
    <text evidence="2">The sequence shown here is derived from an EMBL/GenBank/DDBJ whole genome shotgun (WGS) entry which is preliminary data.</text>
</comment>
<dbReference type="Proteomes" id="UP001500984">
    <property type="component" value="Unassembled WGS sequence"/>
</dbReference>
<evidence type="ECO:0000259" key="1">
    <source>
        <dbReference type="Pfam" id="PF01882"/>
    </source>
</evidence>